<dbReference type="AlphaFoldDB" id="A0A4P9ZWC4"/>
<dbReference type="InterPro" id="IPR029058">
    <property type="entry name" value="AB_hydrolase_fold"/>
</dbReference>
<evidence type="ECO:0000256" key="6">
    <source>
        <dbReference type="ARBA" id="ARBA00023098"/>
    </source>
</evidence>
<keyword evidence="11" id="KW-1185">Reference proteome</keyword>
<dbReference type="GO" id="GO:0016042">
    <property type="term" value="P:lipid catabolic process"/>
    <property type="evidence" value="ECO:0007669"/>
    <property type="project" value="UniProtKB-KW"/>
</dbReference>
<evidence type="ECO:0000256" key="2">
    <source>
        <dbReference type="ARBA" id="ARBA00022692"/>
    </source>
</evidence>
<dbReference type="GO" id="GO:0016787">
    <property type="term" value="F:hydrolase activity"/>
    <property type="evidence" value="ECO:0007669"/>
    <property type="project" value="UniProtKB-KW"/>
</dbReference>
<evidence type="ECO:0000313" key="10">
    <source>
        <dbReference type="EMBL" id="RKP37945.1"/>
    </source>
</evidence>
<dbReference type="Proteomes" id="UP000268162">
    <property type="component" value="Unassembled WGS sequence"/>
</dbReference>
<keyword evidence="3 10" id="KW-0378">Hydrolase</keyword>
<evidence type="ECO:0000256" key="7">
    <source>
        <dbReference type="ARBA" id="ARBA00023136"/>
    </source>
</evidence>
<proteinExistence type="predicted"/>
<organism evidence="10 11">
    <name type="scientific">Dimargaris cristalligena</name>
    <dbReference type="NCBI Taxonomy" id="215637"/>
    <lineage>
        <taxon>Eukaryota</taxon>
        <taxon>Fungi</taxon>
        <taxon>Fungi incertae sedis</taxon>
        <taxon>Zoopagomycota</taxon>
        <taxon>Kickxellomycotina</taxon>
        <taxon>Dimargaritomycetes</taxon>
        <taxon>Dimargaritales</taxon>
        <taxon>Dimargaritaceae</taxon>
        <taxon>Dimargaris</taxon>
    </lineage>
</organism>
<evidence type="ECO:0000256" key="5">
    <source>
        <dbReference type="ARBA" id="ARBA00022989"/>
    </source>
</evidence>
<dbReference type="Gene3D" id="3.40.50.1820">
    <property type="entry name" value="alpha/beta hydrolase"/>
    <property type="match status" value="1"/>
</dbReference>
<comment type="subcellular location">
    <subcellularLocation>
        <location evidence="1">Membrane</location>
        <topology evidence="1">Single-pass membrane protein</topology>
    </subcellularLocation>
</comment>
<dbReference type="STRING" id="215637.A0A4P9ZWC4"/>
<dbReference type="GO" id="GO:0016020">
    <property type="term" value="C:membrane"/>
    <property type="evidence" value="ECO:0007669"/>
    <property type="project" value="UniProtKB-SubCell"/>
</dbReference>
<dbReference type="EMBL" id="ML002426">
    <property type="protein sequence ID" value="RKP37945.1"/>
    <property type="molecule type" value="Genomic_DNA"/>
</dbReference>
<keyword evidence="4" id="KW-0442">Lipid degradation</keyword>
<dbReference type="Pfam" id="PF00561">
    <property type="entry name" value="Abhydrolase_1"/>
    <property type="match status" value="1"/>
</dbReference>
<evidence type="ECO:0000256" key="4">
    <source>
        <dbReference type="ARBA" id="ARBA00022963"/>
    </source>
</evidence>
<accession>A0A4P9ZWC4</accession>
<name>A0A4P9ZWC4_9FUNG</name>
<keyword evidence="2" id="KW-0812">Transmembrane</keyword>
<dbReference type="SUPFAM" id="SSF53474">
    <property type="entry name" value="alpha/beta-Hydrolases"/>
    <property type="match status" value="1"/>
</dbReference>
<feature type="domain" description="AB hydrolase-1" evidence="9">
    <location>
        <begin position="123"/>
        <end position="419"/>
    </location>
</feature>
<evidence type="ECO:0000256" key="3">
    <source>
        <dbReference type="ARBA" id="ARBA00022801"/>
    </source>
</evidence>
<dbReference type="PANTHER" id="PTHR11005">
    <property type="entry name" value="LYSOSOMAL ACID LIPASE-RELATED"/>
    <property type="match status" value="1"/>
</dbReference>
<feature type="compositionally biased region" description="Low complexity" evidence="8">
    <location>
        <begin position="459"/>
        <end position="472"/>
    </location>
</feature>
<protein>
    <submittedName>
        <fullName evidence="10">Alpha/Beta hydrolase protein</fullName>
    </submittedName>
</protein>
<keyword evidence="7" id="KW-0472">Membrane</keyword>
<dbReference type="InterPro" id="IPR000073">
    <property type="entry name" value="AB_hydrolase_1"/>
</dbReference>
<feature type="region of interest" description="Disordered" evidence="8">
    <location>
        <begin position="459"/>
        <end position="488"/>
    </location>
</feature>
<sequence>MFRIPILGRLSFMEYQSLVFAAIFFFIERILRLFLFFIPVKLITRTLAKLTNSPQIKCPKNSIHNKDSFCDLMEYWGYPMEEHTVVTRDGYVLGIHRLLSRSPAESESDGYGNGKDGQRPPRPVVLLWHGFMMSSEVFVSIPEKENVMALMLVDAGYDVWLGNSRGNKYSYRHLTKRTWQTEFWDFAIDDLAMFDVPNTIDYILATTGVSKLAYIGFSQGTAQMFCALSSNAELNDKVSLFVALAPATTPRGFDSDVVNAMIKTSPQVLYLLLGRREALSIALTWQELLPTDLFVSVLDVCLDFLFGWKTLNMSPTTKAVCYHHLYSFSSVKSIVHWMQIIRTGRLQYYDEIPVTPNPVFRSGHFCHRYLTRQIRIPIALFHGGRDSLSSAEQLITKELRKPVYVKEVPHYEHLDFLWADDLRREVLDDLIAVLRSNDPNFPQPADDTVAMSLSDSEITLSGESEGTGSSRRISLDDDTTTGKAGNNHAAVATSYAEMNGTYSTN</sequence>
<evidence type="ECO:0000313" key="11">
    <source>
        <dbReference type="Proteomes" id="UP000268162"/>
    </source>
</evidence>
<keyword evidence="5" id="KW-1133">Transmembrane helix</keyword>
<reference evidence="11" key="1">
    <citation type="journal article" date="2018" name="Nat. Microbiol.">
        <title>Leveraging single-cell genomics to expand the fungal tree of life.</title>
        <authorList>
            <person name="Ahrendt S.R."/>
            <person name="Quandt C.A."/>
            <person name="Ciobanu D."/>
            <person name="Clum A."/>
            <person name="Salamov A."/>
            <person name="Andreopoulos B."/>
            <person name="Cheng J.F."/>
            <person name="Woyke T."/>
            <person name="Pelin A."/>
            <person name="Henrissat B."/>
            <person name="Reynolds N.K."/>
            <person name="Benny G.L."/>
            <person name="Smith M.E."/>
            <person name="James T.Y."/>
            <person name="Grigoriev I.V."/>
        </authorList>
    </citation>
    <scope>NUCLEOTIDE SEQUENCE [LARGE SCALE GENOMIC DNA]</scope>
    <source>
        <strain evidence="11">RSA 468</strain>
    </source>
</reference>
<dbReference type="FunFam" id="3.40.50.1820:FF:000095">
    <property type="entry name" value="Triglyceride lipase-cholesterol esterase"/>
    <property type="match status" value="1"/>
</dbReference>
<gene>
    <name evidence="10" type="ORF">BJ085DRAFT_38240</name>
</gene>
<evidence type="ECO:0000259" key="9">
    <source>
        <dbReference type="Pfam" id="PF00561"/>
    </source>
</evidence>
<evidence type="ECO:0000256" key="8">
    <source>
        <dbReference type="SAM" id="MobiDB-lite"/>
    </source>
</evidence>
<keyword evidence="6" id="KW-0443">Lipid metabolism</keyword>
<evidence type="ECO:0000256" key="1">
    <source>
        <dbReference type="ARBA" id="ARBA00004167"/>
    </source>
</evidence>